<dbReference type="PANTHER" id="PTHR20937:SF3">
    <property type="entry name" value="IP14615P"/>
    <property type="match status" value="1"/>
</dbReference>
<dbReference type="GO" id="GO:0001707">
    <property type="term" value="P:mesoderm formation"/>
    <property type="evidence" value="ECO:0007669"/>
    <property type="project" value="TreeGrafter"/>
</dbReference>
<keyword evidence="5" id="KW-0539">Nucleus</keyword>
<dbReference type="EMBL" id="OV725078">
    <property type="protein sequence ID" value="CAH1393800.1"/>
    <property type="molecule type" value="Genomic_DNA"/>
</dbReference>
<dbReference type="GO" id="GO:0005634">
    <property type="term" value="C:nucleus"/>
    <property type="evidence" value="ECO:0007669"/>
    <property type="project" value="TreeGrafter"/>
</dbReference>
<keyword evidence="9" id="KW-1185">Reference proteome</keyword>
<evidence type="ECO:0000256" key="2">
    <source>
        <dbReference type="ARBA" id="ARBA00023015"/>
    </source>
</evidence>
<proteinExistence type="predicted"/>
<dbReference type="Pfam" id="PF00010">
    <property type="entry name" value="HLH"/>
    <property type="match status" value="1"/>
</dbReference>
<keyword evidence="2" id="KW-0805">Transcription regulation</keyword>
<dbReference type="GO" id="GO:0000978">
    <property type="term" value="F:RNA polymerase II cis-regulatory region sequence-specific DNA binding"/>
    <property type="evidence" value="ECO:0007669"/>
    <property type="project" value="TreeGrafter"/>
</dbReference>
<dbReference type="FunFam" id="4.10.280.10:FF:000090">
    <property type="entry name" value="Salivary gland-expressed bHLH"/>
    <property type="match status" value="1"/>
</dbReference>
<evidence type="ECO:0000259" key="7">
    <source>
        <dbReference type="PROSITE" id="PS50888"/>
    </source>
</evidence>
<evidence type="ECO:0000256" key="3">
    <source>
        <dbReference type="ARBA" id="ARBA00023125"/>
    </source>
</evidence>
<sequence length="167" mass="19422">MDNIPYSVSRIIQLQENKDVIAESITSPEKTPIILKTDFKQEILSAEPSTDNSFESKVRWKGRSQDAEKDYKKSACDRERTRMRDMNKAFDKLRRILPPIKPTGKKLSKIEALRSAIQYIKDLQMILDSETELEKEQATYTWNTHHYQQATNSNSASSFPHAEYYIC</sequence>
<feature type="domain" description="BHLH" evidence="7">
    <location>
        <begin position="70"/>
        <end position="123"/>
    </location>
</feature>
<name>A0A9P0EAF1_NEZVI</name>
<organism evidence="8 9">
    <name type="scientific">Nezara viridula</name>
    <name type="common">Southern green stink bug</name>
    <name type="synonym">Cimex viridulus</name>
    <dbReference type="NCBI Taxonomy" id="85310"/>
    <lineage>
        <taxon>Eukaryota</taxon>
        <taxon>Metazoa</taxon>
        <taxon>Ecdysozoa</taxon>
        <taxon>Arthropoda</taxon>
        <taxon>Hexapoda</taxon>
        <taxon>Insecta</taxon>
        <taxon>Pterygota</taxon>
        <taxon>Neoptera</taxon>
        <taxon>Paraneoptera</taxon>
        <taxon>Hemiptera</taxon>
        <taxon>Heteroptera</taxon>
        <taxon>Panheteroptera</taxon>
        <taxon>Pentatomomorpha</taxon>
        <taxon>Pentatomoidea</taxon>
        <taxon>Pentatomidae</taxon>
        <taxon>Pentatominae</taxon>
        <taxon>Nezara</taxon>
    </lineage>
</organism>
<feature type="compositionally biased region" description="Basic and acidic residues" evidence="6">
    <location>
        <begin position="54"/>
        <end position="75"/>
    </location>
</feature>
<evidence type="ECO:0000313" key="9">
    <source>
        <dbReference type="Proteomes" id="UP001152798"/>
    </source>
</evidence>
<evidence type="ECO:0000313" key="8">
    <source>
        <dbReference type="EMBL" id="CAH1393800.1"/>
    </source>
</evidence>
<feature type="region of interest" description="Disordered" evidence="6">
    <location>
        <begin position="47"/>
        <end position="75"/>
    </location>
</feature>
<accession>A0A9P0EAF1</accession>
<keyword evidence="4" id="KW-0804">Transcription</keyword>
<dbReference type="Gene3D" id="4.10.280.10">
    <property type="entry name" value="Helix-loop-helix DNA-binding domain"/>
    <property type="match status" value="1"/>
</dbReference>
<protein>
    <recommendedName>
        <fullName evidence="7">BHLH domain-containing protein</fullName>
    </recommendedName>
</protein>
<dbReference type="GO" id="GO:0046983">
    <property type="term" value="F:protein dimerization activity"/>
    <property type="evidence" value="ECO:0007669"/>
    <property type="project" value="InterPro"/>
</dbReference>
<dbReference type="OrthoDB" id="9946827at2759"/>
<dbReference type="PROSITE" id="PS50888">
    <property type="entry name" value="BHLH"/>
    <property type="match status" value="1"/>
</dbReference>
<dbReference type="InterPro" id="IPR036638">
    <property type="entry name" value="HLH_DNA-bd_sf"/>
</dbReference>
<dbReference type="SMART" id="SM00353">
    <property type="entry name" value="HLH"/>
    <property type="match status" value="1"/>
</dbReference>
<evidence type="ECO:0000256" key="6">
    <source>
        <dbReference type="SAM" id="MobiDB-lite"/>
    </source>
</evidence>
<keyword evidence="3" id="KW-0238">DNA-binding</keyword>
<evidence type="ECO:0000256" key="1">
    <source>
        <dbReference type="ARBA" id="ARBA00022473"/>
    </source>
</evidence>
<dbReference type="InterPro" id="IPR040259">
    <property type="entry name" value="Mesogenin/MesP"/>
</dbReference>
<gene>
    <name evidence="8" type="ORF">NEZAVI_LOCUS4416</name>
</gene>
<dbReference type="GO" id="GO:0000981">
    <property type="term" value="F:DNA-binding transcription factor activity, RNA polymerase II-specific"/>
    <property type="evidence" value="ECO:0007669"/>
    <property type="project" value="TreeGrafter"/>
</dbReference>
<dbReference type="Proteomes" id="UP001152798">
    <property type="component" value="Chromosome 2"/>
</dbReference>
<dbReference type="AlphaFoldDB" id="A0A9P0EAF1"/>
<keyword evidence="1" id="KW-0217">Developmental protein</keyword>
<dbReference type="InterPro" id="IPR011598">
    <property type="entry name" value="bHLH_dom"/>
</dbReference>
<dbReference type="CDD" id="cd11390">
    <property type="entry name" value="bHLH_TS"/>
    <property type="match status" value="1"/>
</dbReference>
<dbReference type="PANTHER" id="PTHR20937">
    <property type="entry name" value="IP14615P"/>
    <property type="match status" value="1"/>
</dbReference>
<dbReference type="SUPFAM" id="SSF47459">
    <property type="entry name" value="HLH, helix-loop-helix DNA-binding domain"/>
    <property type="match status" value="1"/>
</dbReference>
<evidence type="ECO:0000256" key="4">
    <source>
        <dbReference type="ARBA" id="ARBA00023163"/>
    </source>
</evidence>
<reference evidence="8" key="1">
    <citation type="submission" date="2022-01" db="EMBL/GenBank/DDBJ databases">
        <authorList>
            <person name="King R."/>
        </authorList>
    </citation>
    <scope>NUCLEOTIDE SEQUENCE</scope>
</reference>
<evidence type="ECO:0000256" key="5">
    <source>
        <dbReference type="ARBA" id="ARBA00023242"/>
    </source>
</evidence>